<evidence type="ECO:0000313" key="2">
    <source>
        <dbReference type="EMBL" id="MFC3811473.1"/>
    </source>
</evidence>
<keyword evidence="3" id="KW-1185">Reference proteome</keyword>
<feature type="chain" id="PRO_5046791479" description="Tetratricopeptide repeat protein" evidence="1">
    <location>
        <begin position="21"/>
        <end position="374"/>
    </location>
</feature>
<dbReference type="Proteomes" id="UP001595616">
    <property type="component" value="Unassembled WGS sequence"/>
</dbReference>
<dbReference type="Gene3D" id="1.25.40.10">
    <property type="entry name" value="Tetratricopeptide repeat domain"/>
    <property type="match status" value="1"/>
</dbReference>
<comment type="caution">
    <text evidence="2">The sequence shown here is derived from an EMBL/GenBank/DDBJ whole genome shotgun (WGS) entry which is preliminary data.</text>
</comment>
<gene>
    <name evidence="2" type="ORF">ACFOOI_12480</name>
</gene>
<sequence>MNFKNLTFLLFILVVTKTQAQFLQDNTARDATKAGLDYIYNLEFDKADRVLDPVKRKYANHPVVYLLNAVELQWRYLPIDQNPAMLKKYTSELEQCISSAKKLYKNPAYTKECTFFLLASYGFIALSHNYQKEYLEAASEAKKAYSYFLEGKKLKNEIPEFLFATGLYNFYRVQYPENHGMVKPVVMFFEGGNKKLGLQELEQATRSSVFSRVEASMYLTNINIKYQSNFKKALYYSGDLYAKYPENDILKIKYIECLLLNEQFEQANNLNRSLANSTDRISKISYLVFDGYIEEHYRNNLSKALNSYARSLQLKSDDRYTKEYHSMAYLGMARAFASQNELGKAQAFYKKCNEVAEYKWVAEAAQAELKTLKK</sequence>
<evidence type="ECO:0000256" key="1">
    <source>
        <dbReference type="SAM" id="SignalP"/>
    </source>
</evidence>
<name>A0ABV7YVX1_9BACT</name>
<dbReference type="InterPro" id="IPR011990">
    <property type="entry name" value="TPR-like_helical_dom_sf"/>
</dbReference>
<protein>
    <recommendedName>
        <fullName evidence="4">Tetratricopeptide repeat protein</fullName>
    </recommendedName>
</protein>
<dbReference type="EMBL" id="JBHRYQ010000001">
    <property type="protein sequence ID" value="MFC3811473.1"/>
    <property type="molecule type" value="Genomic_DNA"/>
</dbReference>
<reference evidence="3" key="1">
    <citation type="journal article" date="2019" name="Int. J. Syst. Evol. Microbiol.">
        <title>The Global Catalogue of Microorganisms (GCM) 10K type strain sequencing project: providing services to taxonomists for standard genome sequencing and annotation.</title>
        <authorList>
            <consortium name="The Broad Institute Genomics Platform"/>
            <consortium name="The Broad Institute Genome Sequencing Center for Infectious Disease"/>
            <person name="Wu L."/>
            <person name="Ma J."/>
        </authorList>
    </citation>
    <scope>NUCLEOTIDE SEQUENCE [LARGE SCALE GENOMIC DNA]</scope>
    <source>
        <strain evidence="3">CECT 7956</strain>
    </source>
</reference>
<organism evidence="2 3">
    <name type="scientific">Lacihabitans lacunae</name>
    <dbReference type="NCBI Taxonomy" id="1028214"/>
    <lineage>
        <taxon>Bacteria</taxon>
        <taxon>Pseudomonadati</taxon>
        <taxon>Bacteroidota</taxon>
        <taxon>Cytophagia</taxon>
        <taxon>Cytophagales</taxon>
        <taxon>Leadbetterellaceae</taxon>
        <taxon>Lacihabitans</taxon>
    </lineage>
</organism>
<keyword evidence="1" id="KW-0732">Signal</keyword>
<proteinExistence type="predicted"/>
<feature type="signal peptide" evidence="1">
    <location>
        <begin position="1"/>
        <end position="20"/>
    </location>
</feature>
<evidence type="ECO:0008006" key="4">
    <source>
        <dbReference type="Google" id="ProtNLM"/>
    </source>
</evidence>
<dbReference type="RefSeq" id="WP_379838312.1">
    <property type="nucleotide sequence ID" value="NZ_JBHRYQ010000001.1"/>
</dbReference>
<evidence type="ECO:0000313" key="3">
    <source>
        <dbReference type="Proteomes" id="UP001595616"/>
    </source>
</evidence>
<accession>A0ABV7YVX1</accession>